<reference evidence="1 2" key="1">
    <citation type="journal article" date="2015" name="Nature">
        <title>rRNA introns, odd ribosomes, and small enigmatic genomes across a large radiation of phyla.</title>
        <authorList>
            <person name="Brown C.T."/>
            <person name="Hug L.A."/>
            <person name="Thomas B.C."/>
            <person name="Sharon I."/>
            <person name="Castelle C.J."/>
            <person name="Singh A."/>
            <person name="Wilkins M.J."/>
            <person name="Williams K.H."/>
            <person name="Banfield J.F."/>
        </authorList>
    </citation>
    <scope>NUCLEOTIDE SEQUENCE [LARGE SCALE GENOMIC DNA]</scope>
</reference>
<proteinExistence type="predicted"/>
<dbReference type="STRING" id="1619044.UY92_C0013G0070"/>
<protein>
    <recommendedName>
        <fullName evidence="3">Nucleotidyl transferase</fullName>
    </recommendedName>
</protein>
<accession>A0A0G1YF57</accession>
<evidence type="ECO:0000313" key="1">
    <source>
        <dbReference type="EMBL" id="KKW41871.1"/>
    </source>
</evidence>
<sequence>MLDHIVSVFPDEIGEIILVVRYLADQIKAYCGTDFHGRKVTYAEGSALGSAYSFLAAAPFIRDERFLFANGDEFPDPEDIKACLEYASFLATEKLAVA</sequence>
<evidence type="ECO:0008006" key="3">
    <source>
        <dbReference type="Google" id="ProtNLM"/>
    </source>
</evidence>
<comment type="caution">
    <text evidence="1">The sequence shown here is derived from an EMBL/GenBank/DDBJ whole genome shotgun (WGS) entry which is preliminary data.</text>
</comment>
<dbReference type="SUPFAM" id="SSF53448">
    <property type="entry name" value="Nucleotide-diphospho-sugar transferases"/>
    <property type="match status" value="1"/>
</dbReference>
<name>A0A0G1YF57_9BACT</name>
<evidence type="ECO:0000313" key="2">
    <source>
        <dbReference type="Proteomes" id="UP000033870"/>
    </source>
</evidence>
<gene>
    <name evidence="1" type="ORF">UY92_C0013G0070</name>
</gene>
<dbReference type="EMBL" id="LCRX01000013">
    <property type="protein sequence ID" value="KKW41871.1"/>
    <property type="molecule type" value="Genomic_DNA"/>
</dbReference>
<dbReference type="PATRIC" id="fig|1619044.3.peg.1002"/>
<dbReference type="Proteomes" id="UP000033870">
    <property type="component" value="Unassembled WGS sequence"/>
</dbReference>
<dbReference type="Gene3D" id="3.90.550.10">
    <property type="entry name" value="Spore Coat Polysaccharide Biosynthesis Protein SpsA, Chain A"/>
    <property type="match status" value="1"/>
</dbReference>
<dbReference type="InterPro" id="IPR029044">
    <property type="entry name" value="Nucleotide-diphossugar_trans"/>
</dbReference>
<organism evidence="1 2">
    <name type="scientific">Candidatus Magasanikbacteria bacterium GW2011_GWA2_56_11</name>
    <dbReference type="NCBI Taxonomy" id="1619044"/>
    <lineage>
        <taxon>Bacteria</taxon>
        <taxon>Candidatus Magasanikiibacteriota</taxon>
    </lineage>
</organism>
<dbReference type="AlphaFoldDB" id="A0A0G1YF57"/>